<keyword evidence="3" id="KW-1185">Reference proteome</keyword>
<dbReference type="Pfam" id="PF02627">
    <property type="entry name" value="CMD"/>
    <property type="match status" value="1"/>
</dbReference>
<protein>
    <submittedName>
        <fullName evidence="2">Carboxymuconolactone decarboxylase family protein</fullName>
    </submittedName>
</protein>
<dbReference type="InterPro" id="IPR029032">
    <property type="entry name" value="AhpD-like"/>
</dbReference>
<evidence type="ECO:0000313" key="2">
    <source>
        <dbReference type="EMBL" id="MCV7226118.1"/>
    </source>
</evidence>
<reference evidence="2 3" key="1">
    <citation type="journal article" date="2022" name="BMC Genomics">
        <title>Comparative genome analysis of mycobacteria focusing on tRNA and non-coding RNA.</title>
        <authorList>
            <person name="Behra P.R.K."/>
            <person name="Pettersson B.M.F."/>
            <person name="Ramesh M."/>
            <person name="Das S."/>
            <person name="Dasgupta S."/>
            <person name="Kirsebom L.A."/>
        </authorList>
    </citation>
    <scope>NUCLEOTIDE SEQUENCE [LARGE SCALE GENOMIC DNA]</scope>
    <source>
        <strain evidence="2 3">DSM 44078</strain>
    </source>
</reference>
<evidence type="ECO:0000313" key="3">
    <source>
        <dbReference type="Proteomes" id="UP001526201"/>
    </source>
</evidence>
<dbReference type="Proteomes" id="UP001526201">
    <property type="component" value="Unassembled WGS sequence"/>
</dbReference>
<dbReference type="RefSeq" id="WP_264066954.1">
    <property type="nucleotide sequence ID" value="NZ_JACKTY010000020.1"/>
</dbReference>
<dbReference type="PANTHER" id="PTHR34846">
    <property type="entry name" value="4-CARBOXYMUCONOLACTONE DECARBOXYLASE FAMILY PROTEIN (AFU_ORTHOLOGUE AFUA_6G11590)"/>
    <property type="match status" value="1"/>
</dbReference>
<name>A0ABT3C9I7_9MYCO</name>
<dbReference type="SUPFAM" id="SSF69118">
    <property type="entry name" value="AhpD-like"/>
    <property type="match status" value="1"/>
</dbReference>
<dbReference type="Gene3D" id="1.20.1290.10">
    <property type="entry name" value="AhpD-like"/>
    <property type="match status" value="1"/>
</dbReference>
<dbReference type="InterPro" id="IPR004675">
    <property type="entry name" value="AhpD_core"/>
</dbReference>
<evidence type="ECO:0000259" key="1">
    <source>
        <dbReference type="Pfam" id="PF02627"/>
    </source>
</evidence>
<dbReference type="NCBIfam" id="TIGR00778">
    <property type="entry name" value="ahpD_dom"/>
    <property type="match status" value="1"/>
</dbReference>
<sequence>MTETLSRPTTRINLNRVSPEVYEAMVALNNAAAKDLDPGLAELIKIRASQLNHCAFCLDMHTHDARKRGETEQRIYLLSAWREAGDLYAEPEKAALALTEEMTDLPGGDHVSDEVYARAAEAFGERELGQVIAMVLTINAWNRIGVTTRLRAPRRH</sequence>
<comment type="caution">
    <text evidence="2">The sequence shown here is derived from an EMBL/GenBank/DDBJ whole genome shotgun (WGS) entry which is preliminary data.</text>
</comment>
<accession>A0ABT3C9I7</accession>
<organism evidence="2 3">
    <name type="scientific">Mycolicibacterium komossense</name>
    <dbReference type="NCBI Taxonomy" id="1779"/>
    <lineage>
        <taxon>Bacteria</taxon>
        <taxon>Bacillati</taxon>
        <taxon>Actinomycetota</taxon>
        <taxon>Actinomycetes</taxon>
        <taxon>Mycobacteriales</taxon>
        <taxon>Mycobacteriaceae</taxon>
        <taxon>Mycolicibacterium</taxon>
    </lineage>
</organism>
<dbReference type="PANTHER" id="PTHR34846:SF10">
    <property type="entry name" value="CYTOPLASMIC PROTEIN"/>
    <property type="match status" value="1"/>
</dbReference>
<feature type="domain" description="Carboxymuconolactone decarboxylase-like" evidence="1">
    <location>
        <begin position="19"/>
        <end position="100"/>
    </location>
</feature>
<gene>
    <name evidence="2" type="ORF">H7J73_08755</name>
</gene>
<dbReference type="EMBL" id="JACKTY010000020">
    <property type="protein sequence ID" value="MCV7226118.1"/>
    <property type="molecule type" value="Genomic_DNA"/>
</dbReference>
<proteinExistence type="predicted"/>
<dbReference type="InterPro" id="IPR003779">
    <property type="entry name" value="CMD-like"/>
</dbReference>